<evidence type="ECO:0000256" key="3">
    <source>
        <dbReference type="ARBA" id="ARBA00022989"/>
    </source>
</evidence>
<dbReference type="Pfam" id="PF01040">
    <property type="entry name" value="UbiA"/>
    <property type="match status" value="1"/>
</dbReference>
<name>A0A1H6XGQ7_9EURY</name>
<accession>A0A2H4PYX0</accession>
<sequence length="267" mass="29722">MMNGAPTYLFLKLNIWLCMTAVIMVVASAMALSIPLHAVGGGLLLAPLLFYVIYVEDRRTVSDEDQINNPHRTRLVQRYRTELLATEIFALICYELLLVWLVAVTPGRGVGFLLLGQLPFGVLLLYGSLKQYPTFDSLAVGGTWAFMIVFSVVVSTTHEVTMDLFAVFGAWFLIVFAGVESRNLQDLDGDTATDKTTLAGHLGRPATTIMVRTLKSTGVIIFWYIAGIWVAGIVIGYLLLLTLFRRITQNQDERIEIRTDQTNAEQL</sequence>
<keyword evidence="3 5" id="KW-1133">Transmembrane helix</keyword>
<evidence type="ECO:0000313" key="7">
    <source>
        <dbReference type="Proteomes" id="UP000198888"/>
    </source>
</evidence>
<protein>
    <submittedName>
        <fullName evidence="6">UbiA prenyltransferase family protein</fullName>
    </submittedName>
</protein>
<keyword evidence="2 5" id="KW-0812">Transmembrane</keyword>
<organism evidence="6 7">
    <name type="scientific">Halohasta litchfieldiae</name>
    <dbReference type="NCBI Taxonomy" id="1073996"/>
    <lineage>
        <taxon>Archaea</taxon>
        <taxon>Methanobacteriati</taxon>
        <taxon>Methanobacteriota</taxon>
        <taxon>Stenosarchaea group</taxon>
        <taxon>Halobacteria</taxon>
        <taxon>Halobacteriales</taxon>
        <taxon>Haloferacaceae</taxon>
        <taxon>Halohasta</taxon>
    </lineage>
</organism>
<dbReference type="Proteomes" id="UP000198888">
    <property type="component" value="Unassembled WGS sequence"/>
</dbReference>
<feature type="transmembrane region" description="Helical" evidence="5">
    <location>
        <begin position="135"/>
        <end position="154"/>
    </location>
</feature>
<dbReference type="GO" id="GO:0016765">
    <property type="term" value="F:transferase activity, transferring alkyl or aryl (other than methyl) groups"/>
    <property type="evidence" value="ECO:0007669"/>
    <property type="project" value="InterPro"/>
</dbReference>
<feature type="transmembrane region" description="Helical" evidence="5">
    <location>
        <begin position="6"/>
        <end position="27"/>
    </location>
</feature>
<dbReference type="EMBL" id="FNYR01000034">
    <property type="protein sequence ID" value="SEJ23765.1"/>
    <property type="molecule type" value="Genomic_DNA"/>
</dbReference>
<gene>
    <name evidence="6" type="ORF">SAMN05444271_1342</name>
</gene>
<feature type="transmembrane region" description="Helical" evidence="5">
    <location>
        <begin position="83"/>
        <end position="103"/>
    </location>
</feature>
<evidence type="ECO:0000256" key="1">
    <source>
        <dbReference type="ARBA" id="ARBA00004651"/>
    </source>
</evidence>
<dbReference type="STRING" id="1073996.SAMN05444271_1342"/>
<feature type="transmembrane region" description="Helical" evidence="5">
    <location>
        <begin position="220"/>
        <end position="244"/>
    </location>
</feature>
<evidence type="ECO:0000313" key="6">
    <source>
        <dbReference type="EMBL" id="SEJ23765.1"/>
    </source>
</evidence>
<keyword evidence="4 5" id="KW-0472">Membrane</keyword>
<proteinExistence type="predicted"/>
<feature type="transmembrane region" description="Helical" evidence="5">
    <location>
        <begin position="34"/>
        <end position="54"/>
    </location>
</feature>
<evidence type="ECO:0000256" key="2">
    <source>
        <dbReference type="ARBA" id="ARBA00022692"/>
    </source>
</evidence>
<keyword evidence="6" id="KW-0808">Transferase</keyword>
<dbReference type="GO" id="GO:0005886">
    <property type="term" value="C:plasma membrane"/>
    <property type="evidence" value="ECO:0007669"/>
    <property type="project" value="UniProtKB-SubCell"/>
</dbReference>
<dbReference type="AlphaFoldDB" id="A0A1H6XGQ7"/>
<dbReference type="KEGG" id="hae:halTADL_0489"/>
<dbReference type="InterPro" id="IPR000537">
    <property type="entry name" value="UbiA_prenyltransferase"/>
</dbReference>
<reference evidence="6 7" key="1">
    <citation type="submission" date="2016-10" db="EMBL/GenBank/DDBJ databases">
        <authorList>
            <person name="de Groot N.N."/>
        </authorList>
    </citation>
    <scope>NUCLEOTIDE SEQUENCE [LARGE SCALE GENOMIC DNA]</scope>
    <source>
        <strain evidence="6 7">DSM 22187</strain>
    </source>
</reference>
<comment type="subcellular location">
    <subcellularLocation>
        <location evidence="1">Cell membrane</location>
        <topology evidence="1">Multi-pass membrane protein</topology>
    </subcellularLocation>
</comment>
<evidence type="ECO:0000256" key="4">
    <source>
        <dbReference type="ARBA" id="ARBA00023136"/>
    </source>
</evidence>
<accession>A0A1H6XGQ7</accession>
<evidence type="ECO:0000256" key="5">
    <source>
        <dbReference type="SAM" id="Phobius"/>
    </source>
</evidence>
<keyword evidence="7" id="KW-1185">Reference proteome</keyword>
<feature type="transmembrane region" description="Helical" evidence="5">
    <location>
        <begin position="161"/>
        <end position="179"/>
    </location>
</feature>